<organism evidence="3 4">
    <name type="scientific">Calocera viscosa (strain TUFC12733)</name>
    <dbReference type="NCBI Taxonomy" id="1330018"/>
    <lineage>
        <taxon>Eukaryota</taxon>
        <taxon>Fungi</taxon>
        <taxon>Dikarya</taxon>
        <taxon>Basidiomycota</taxon>
        <taxon>Agaricomycotina</taxon>
        <taxon>Dacrymycetes</taxon>
        <taxon>Dacrymycetales</taxon>
        <taxon>Dacrymycetaceae</taxon>
        <taxon>Calocera</taxon>
    </lineage>
</organism>
<keyword evidence="2" id="KW-0732">Signal</keyword>
<protein>
    <recommendedName>
        <fullName evidence="5">Membrane anchor Opy2 N-terminal domain-containing protein</fullName>
    </recommendedName>
</protein>
<evidence type="ECO:0000256" key="2">
    <source>
        <dbReference type="SAM" id="SignalP"/>
    </source>
</evidence>
<keyword evidence="4" id="KW-1185">Reference proteome</keyword>
<feature type="chain" id="PRO_5007890462" description="Membrane anchor Opy2 N-terminal domain-containing protein" evidence="2">
    <location>
        <begin position="21"/>
        <end position="116"/>
    </location>
</feature>
<evidence type="ECO:0000313" key="3">
    <source>
        <dbReference type="EMBL" id="KZO97057.1"/>
    </source>
</evidence>
<reference evidence="3 4" key="1">
    <citation type="journal article" date="2016" name="Mol. Biol. Evol.">
        <title>Comparative Genomics of Early-Diverging Mushroom-Forming Fungi Provides Insights into the Origins of Lignocellulose Decay Capabilities.</title>
        <authorList>
            <person name="Nagy L.G."/>
            <person name="Riley R."/>
            <person name="Tritt A."/>
            <person name="Adam C."/>
            <person name="Daum C."/>
            <person name="Floudas D."/>
            <person name="Sun H."/>
            <person name="Yadav J.S."/>
            <person name="Pangilinan J."/>
            <person name="Larsson K.H."/>
            <person name="Matsuura K."/>
            <person name="Barry K."/>
            <person name="Labutti K."/>
            <person name="Kuo R."/>
            <person name="Ohm R.A."/>
            <person name="Bhattacharya S.S."/>
            <person name="Shirouzu T."/>
            <person name="Yoshinaga Y."/>
            <person name="Martin F.M."/>
            <person name="Grigoriev I.V."/>
            <person name="Hibbett D.S."/>
        </authorList>
    </citation>
    <scope>NUCLEOTIDE SEQUENCE [LARGE SCALE GENOMIC DNA]</scope>
    <source>
        <strain evidence="3 4">TUFC12733</strain>
    </source>
</reference>
<feature type="region of interest" description="Disordered" evidence="1">
    <location>
        <begin position="80"/>
        <end position="116"/>
    </location>
</feature>
<dbReference type="AlphaFoldDB" id="A0A167MTX2"/>
<gene>
    <name evidence="3" type="ORF">CALVIDRAFT_563274</name>
</gene>
<evidence type="ECO:0000313" key="4">
    <source>
        <dbReference type="Proteomes" id="UP000076738"/>
    </source>
</evidence>
<accession>A0A167MTX2</accession>
<feature type="signal peptide" evidence="2">
    <location>
        <begin position="1"/>
        <end position="20"/>
    </location>
</feature>
<dbReference type="Proteomes" id="UP000076738">
    <property type="component" value="Unassembled WGS sequence"/>
</dbReference>
<name>A0A167MTX2_CALVF</name>
<proteinExistence type="predicted"/>
<evidence type="ECO:0008006" key="5">
    <source>
        <dbReference type="Google" id="ProtNLM"/>
    </source>
</evidence>
<sequence length="116" mass="12698">MHPVPLSVSLLFLPALRTLAAPACQPLPCCRCCTPAGPCPEEMCYPLELQCCPEVVGRCEYEVEPLRLERWEVERLMRVEAEKEQEGEGTPLGEGEGGEAGEADTKEEQLTPPSDA</sequence>
<evidence type="ECO:0000256" key="1">
    <source>
        <dbReference type="SAM" id="MobiDB-lite"/>
    </source>
</evidence>
<dbReference type="EMBL" id="KV417281">
    <property type="protein sequence ID" value="KZO97057.1"/>
    <property type="molecule type" value="Genomic_DNA"/>
</dbReference>